<protein>
    <recommendedName>
        <fullName evidence="4">DUF3971 domain-containing protein</fullName>
    </recommendedName>
</protein>
<dbReference type="InterPro" id="IPR052894">
    <property type="entry name" value="AsmA-related"/>
</dbReference>
<dbReference type="Proteomes" id="UP000306441">
    <property type="component" value="Unassembled WGS sequence"/>
</dbReference>
<keyword evidence="1" id="KW-0472">Membrane</keyword>
<comment type="caution">
    <text evidence="2">The sequence shown here is derived from an EMBL/GenBank/DDBJ whole genome shotgun (WGS) entry which is preliminary data.</text>
</comment>
<dbReference type="EMBL" id="SSNY01000016">
    <property type="protein sequence ID" value="THF54750.1"/>
    <property type="molecule type" value="Genomic_DNA"/>
</dbReference>
<evidence type="ECO:0000313" key="2">
    <source>
        <dbReference type="EMBL" id="THF54750.1"/>
    </source>
</evidence>
<dbReference type="PANTHER" id="PTHR30441:SF8">
    <property type="entry name" value="DUF748 DOMAIN-CONTAINING PROTEIN"/>
    <property type="match status" value="1"/>
</dbReference>
<proteinExistence type="predicted"/>
<keyword evidence="3" id="KW-1185">Reference proteome</keyword>
<gene>
    <name evidence="2" type="ORF">E6C48_20965</name>
</gene>
<dbReference type="RefSeq" id="WP_136360141.1">
    <property type="nucleotide sequence ID" value="NZ_SSNY01000016.1"/>
</dbReference>
<name>A0ABY2Q1L0_9HYPH</name>
<evidence type="ECO:0000313" key="3">
    <source>
        <dbReference type="Proteomes" id="UP000306441"/>
    </source>
</evidence>
<keyword evidence="1" id="KW-0812">Transmembrane</keyword>
<feature type="transmembrane region" description="Helical" evidence="1">
    <location>
        <begin position="44"/>
        <end position="67"/>
    </location>
</feature>
<accession>A0ABY2Q1L0</accession>
<sequence>MDQELPRHEKIRFRRHEITDLGAMPSACMVPPLGQAAIGRGFRILARIAFGAVMLAVVVALAVYVIGASGIGSERLRATAEKAIEDLAGIDVNMALGPARITLDGSSFLALEVGDVSLKTADGKPMVDAASMRFGVRFLPLLSGEVHLTSARIADAHISLDAMPAGDGDWAAHLRNADGLLDPDKVSAAVFDAVREALGAVRRDSLREIGLTDVEFALPAGAGVQTVHVASAIVSQSGPGKMNVVAEAAVDGRALALKAAAMRDPATSHIDDLSLDVTLAPPAGRTQDKAMSGGRLGELALHLTGSEGSDDADSRLAASLSLADGALDLGKHGVIDGDISLDGSLISGTNKISIDRLLVKTWRSTYNFVGSIGPKPRDTATGGEEPSYRYDFTSDGSTLAPEDSPEPALAFLARVAGEYRIESRKLVADTIALRSGPVGEVRGDAAVAFVAGEAPGVSLDLSVHDMPVSHVKQLWPWFSAHGARTWVLQNLFGGRVVDGNVQYHVAPGRAGNGVPLGPDEVFGRFRIDGSRFDTAGTIPPVRDAVGAVEFHGNSVDITLDSGSVYMPSGRVVAASNGILKVRNANEPPVVGALDIDVEGDAPAIAELASYEPINAMRHVGMMPEDLSGTVKGNVKADIPLQHGVDTSKLGFLVSLDYRDLALAKPVDGQMVTEADGTIVVDPDKALVEADAKLNGIPAEIDITEPLEDSGPPRSRKVLLVIDDKTRNAVMPGLSTLLSGTVKVALDKNDDGSQAVSADLTAAKLMIPWAGWSKGASVPADVTFTMKDTGATTTLSDFDLSGKSFQLDGKVVLSGGHLVSADFDRVRLNRGDDVAVSVKHSAKGYAVSIDGDALDARPLIKQFMSDSGTASTGAGSDPITVSANVGSLTGFHDEKLSNLTLSYSTAAGKAAGLQANATTSAGAAFTVSDTGGQGRSLSMKSADAGAVLRFLDIYEHMQGGAIALALSGSGKGPLTGTIDARDFLVVNEPKLASIVSTRPANDTRSLNQAVKGNIDTSRVSFERGYSEVEKGAGYLKLKNGLLRGPTIGTTFQGTLYDQNNDMDMTGTFMPIYGLNRIFGELPLVGALLGNGRDRGLIGVTFRLRGNANRPVLDVNPLSVIAPGIFRSIFEFR</sequence>
<evidence type="ECO:0008006" key="4">
    <source>
        <dbReference type="Google" id="ProtNLM"/>
    </source>
</evidence>
<keyword evidence="1" id="KW-1133">Transmembrane helix</keyword>
<dbReference type="PANTHER" id="PTHR30441">
    <property type="entry name" value="DUF748 DOMAIN-CONTAINING PROTEIN"/>
    <property type="match status" value="1"/>
</dbReference>
<organism evidence="2 3">
    <name type="scientific">Ollibium composti</name>
    <dbReference type="NCBI Taxonomy" id="2675109"/>
    <lineage>
        <taxon>Bacteria</taxon>
        <taxon>Pseudomonadati</taxon>
        <taxon>Pseudomonadota</taxon>
        <taxon>Alphaproteobacteria</taxon>
        <taxon>Hyphomicrobiales</taxon>
        <taxon>Phyllobacteriaceae</taxon>
        <taxon>Ollibium</taxon>
    </lineage>
</organism>
<evidence type="ECO:0000256" key="1">
    <source>
        <dbReference type="SAM" id="Phobius"/>
    </source>
</evidence>
<reference evidence="2 3" key="1">
    <citation type="submission" date="2019-04" db="EMBL/GenBank/DDBJ databases">
        <title>Mesorhizobium composti sp. nov., isolated from compost.</title>
        <authorList>
            <person name="Lin S.-Y."/>
            <person name="Hameed A."/>
            <person name="Hsieh Y.-T."/>
            <person name="Young C.-C."/>
        </authorList>
    </citation>
    <scope>NUCLEOTIDE SEQUENCE [LARGE SCALE GENOMIC DNA]</scope>
    <source>
        <strain evidence="2 3">CC-YTH430</strain>
    </source>
</reference>